<dbReference type="PANTHER" id="PTHR24256">
    <property type="entry name" value="TRYPTASE-RELATED"/>
    <property type="match status" value="1"/>
</dbReference>
<evidence type="ECO:0000259" key="3">
    <source>
        <dbReference type="PROSITE" id="PS50240"/>
    </source>
</evidence>
<dbReference type="GO" id="GO:0006508">
    <property type="term" value="P:proteolysis"/>
    <property type="evidence" value="ECO:0007669"/>
    <property type="project" value="InterPro"/>
</dbReference>
<dbReference type="STRING" id="104452.A0A0L7KT34"/>
<comment type="similarity">
    <text evidence="2">Belongs to the peptidase S1 family. CLIP subfamily.</text>
</comment>
<dbReference type="Proteomes" id="UP000037510">
    <property type="component" value="Unassembled WGS sequence"/>
</dbReference>
<feature type="domain" description="Peptidase S1" evidence="3">
    <location>
        <begin position="185"/>
        <end position="556"/>
    </location>
</feature>
<dbReference type="InterPro" id="IPR051487">
    <property type="entry name" value="Ser/Thr_Proteases_Immune/Dev"/>
</dbReference>
<evidence type="ECO:0000256" key="2">
    <source>
        <dbReference type="ARBA" id="ARBA00024195"/>
    </source>
</evidence>
<sequence length="562" mass="63211">MIKAVFEISLCLNIIRCQSRTLEPFMIGADFSSIYNFPHSAHLRAYCGNRNFTVCGSSVLNQHILLTAAHCLPRSDCTKGTHIVATFGDENKKKGIRIKASNYKAHSDYSETEISYDIALVLLDKPIALSSMTSRDVEITRGDLLKHISQKLITRKECRKIIGNLPEGVFCAGDVGTRSAMEGFIVGGQYAKTIDFAHSAFLDIYCISKVDNSVADWICGASIVNQKILLTAAHCLHSCSHRSRISIHVGNENRESGQIYEYYSFLIHVDYDPQTQFNDICLVRVQRPLALSRKASRVALMKRPPYREKATVAGWGVIDRRLWVRTNGSRLYSDRSRLLQNTLHIEKHCHLHRRWLLLRLDRTRSAMEGFIVGGRYAKIDNFAHSVFLDIYCVSKVDNSTSGWICGASVVNQKILLSAAHCLHDCSHRSHISIHVGNANSDRGQIYSLYSFVIHEGYNAQTNVNDICLVRVRSPLKFSRKASRVALMRAPPYTEKATVAGWGVIDVSNIGDSGSALMVRGYIQIGLVSYKIPTISKRIVVYTDVGYFYDWIKVYARELNCNN</sequence>
<feature type="domain" description="Peptidase S1" evidence="3">
    <location>
        <begin position="26"/>
        <end position="183"/>
    </location>
</feature>
<reference evidence="4 5" key="1">
    <citation type="journal article" date="2015" name="Genome Biol. Evol.">
        <title>The genome of winter moth (Operophtera brumata) provides a genomic perspective on sexual dimorphism and phenology.</title>
        <authorList>
            <person name="Derks M.F."/>
            <person name="Smit S."/>
            <person name="Salis L."/>
            <person name="Schijlen E."/>
            <person name="Bossers A."/>
            <person name="Mateman C."/>
            <person name="Pijl A.S."/>
            <person name="de Ridder D."/>
            <person name="Groenen M.A."/>
            <person name="Visser M.E."/>
            <person name="Megens H.J."/>
        </authorList>
    </citation>
    <scope>NUCLEOTIDE SEQUENCE [LARGE SCALE GENOMIC DNA]</scope>
    <source>
        <strain evidence="4">WM2013NL</strain>
        <tissue evidence="4">Head and thorax</tissue>
    </source>
</reference>
<dbReference type="InterPro" id="IPR043504">
    <property type="entry name" value="Peptidase_S1_PA_chymotrypsin"/>
</dbReference>
<gene>
    <name evidence="4" type="ORF">OBRU01_20635</name>
</gene>
<dbReference type="AlphaFoldDB" id="A0A0L7KT34"/>
<dbReference type="GO" id="GO:0004252">
    <property type="term" value="F:serine-type endopeptidase activity"/>
    <property type="evidence" value="ECO:0007669"/>
    <property type="project" value="InterPro"/>
</dbReference>
<keyword evidence="1" id="KW-1015">Disulfide bond</keyword>
<dbReference type="SMART" id="SM00020">
    <property type="entry name" value="Tryp_SPc"/>
    <property type="match status" value="1"/>
</dbReference>
<keyword evidence="5" id="KW-1185">Reference proteome</keyword>
<dbReference type="InterPro" id="IPR009003">
    <property type="entry name" value="Peptidase_S1_PA"/>
</dbReference>
<dbReference type="InterPro" id="IPR001254">
    <property type="entry name" value="Trypsin_dom"/>
</dbReference>
<dbReference type="SUPFAM" id="SSF50494">
    <property type="entry name" value="Trypsin-like serine proteases"/>
    <property type="match status" value="3"/>
</dbReference>
<name>A0A0L7KT34_OPEBR</name>
<dbReference type="EMBL" id="JTDY01006244">
    <property type="protein sequence ID" value="KOB66174.1"/>
    <property type="molecule type" value="Genomic_DNA"/>
</dbReference>
<comment type="caution">
    <text evidence="4">The sequence shown here is derived from an EMBL/GenBank/DDBJ whole genome shotgun (WGS) entry which is preliminary data.</text>
</comment>
<accession>A0A0L7KT34</accession>
<dbReference type="Gene3D" id="2.40.10.10">
    <property type="entry name" value="Trypsin-like serine proteases"/>
    <property type="match status" value="4"/>
</dbReference>
<evidence type="ECO:0000313" key="4">
    <source>
        <dbReference type="EMBL" id="KOB66174.1"/>
    </source>
</evidence>
<dbReference type="PROSITE" id="PS00134">
    <property type="entry name" value="TRYPSIN_HIS"/>
    <property type="match status" value="2"/>
</dbReference>
<protein>
    <submittedName>
        <fullName evidence="4">Chymotrypsin-1</fullName>
    </submittedName>
</protein>
<dbReference type="InterPro" id="IPR018114">
    <property type="entry name" value="TRYPSIN_HIS"/>
</dbReference>
<evidence type="ECO:0000313" key="5">
    <source>
        <dbReference type="Proteomes" id="UP000037510"/>
    </source>
</evidence>
<evidence type="ECO:0000256" key="1">
    <source>
        <dbReference type="ARBA" id="ARBA00023157"/>
    </source>
</evidence>
<proteinExistence type="inferred from homology"/>
<dbReference type="PROSITE" id="PS50240">
    <property type="entry name" value="TRYPSIN_DOM"/>
    <property type="match status" value="2"/>
</dbReference>
<organism evidence="4 5">
    <name type="scientific">Operophtera brumata</name>
    <name type="common">Winter moth</name>
    <name type="synonym">Phalaena brumata</name>
    <dbReference type="NCBI Taxonomy" id="104452"/>
    <lineage>
        <taxon>Eukaryota</taxon>
        <taxon>Metazoa</taxon>
        <taxon>Ecdysozoa</taxon>
        <taxon>Arthropoda</taxon>
        <taxon>Hexapoda</taxon>
        <taxon>Insecta</taxon>
        <taxon>Pterygota</taxon>
        <taxon>Neoptera</taxon>
        <taxon>Endopterygota</taxon>
        <taxon>Lepidoptera</taxon>
        <taxon>Glossata</taxon>
        <taxon>Ditrysia</taxon>
        <taxon>Geometroidea</taxon>
        <taxon>Geometridae</taxon>
        <taxon>Larentiinae</taxon>
        <taxon>Operophtera</taxon>
    </lineage>
</organism>
<dbReference type="Pfam" id="PF00089">
    <property type="entry name" value="Trypsin"/>
    <property type="match status" value="3"/>
</dbReference>